<protein>
    <recommendedName>
        <fullName evidence="3">DUF4145 domain-containing protein</fullName>
    </recommendedName>
</protein>
<evidence type="ECO:0000313" key="2">
    <source>
        <dbReference type="EMBL" id="SBV37674.1"/>
    </source>
</evidence>
<accession>A0A1Y5QBZ0</accession>
<keyword evidence="1" id="KW-0812">Transmembrane</keyword>
<sequence>MEDHMNWLEFFASVIESLAWPTALIAAFFLVKRHLGDIFPFVEKLKYKDFELHFRQAVHELAMRSRAALPERPGHIQPPSTDRLYALAEVSARSAILEAWLEVESAAIDALQRQDPNISLKAQGMAPLRLGELLVKRQILGEDQVAIFHRLRELRNAAVHIRERSFQSEEVAEYISLATALASEIRLRGLGG</sequence>
<feature type="transmembrane region" description="Helical" evidence="1">
    <location>
        <begin position="12"/>
        <end position="31"/>
    </location>
</feature>
<proteinExistence type="predicted"/>
<organism evidence="2">
    <name type="scientific">uncultured Stenotrophomonas sp</name>
    <dbReference type="NCBI Taxonomy" id="165438"/>
    <lineage>
        <taxon>Bacteria</taxon>
        <taxon>Pseudomonadati</taxon>
        <taxon>Pseudomonadota</taxon>
        <taxon>Gammaproteobacteria</taxon>
        <taxon>Lysobacterales</taxon>
        <taxon>Lysobacteraceae</taxon>
        <taxon>Stenotrophomonas</taxon>
        <taxon>environmental samples</taxon>
    </lineage>
</organism>
<name>A0A1Y5QBZ0_9GAMM</name>
<evidence type="ECO:0008006" key="3">
    <source>
        <dbReference type="Google" id="ProtNLM"/>
    </source>
</evidence>
<dbReference type="EMBL" id="FLTS01000001">
    <property type="protein sequence ID" value="SBV37674.1"/>
    <property type="molecule type" value="Genomic_DNA"/>
</dbReference>
<keyword evidence="1" id="KW-0472">Membrane</keyword>
<gene>
    <name evidence="2" type="ORF">STPYR_12617</name>
</gene>
<reference evidence="2" key="1">
    <citation type="submission" date="2016-03" db="EMBL/GenBank/DDBJ databases">
        <authorList>
            <person name="Ploux O."/>
        </authorList>
    </citation>
    <scope>NUCLEOTIDE SEQUENCE</scope>
    <source>
        <strain evidence="2">UC10</strain>
    </source>
</reference>
<dbReference type="AlphaFoldDB" id="A0A1Y5QBZ0"/>
<evidence type="ECO:0000256" key="1">
    <source>
        <dbReference type="SAM" id="Phobius"/>
    </source>
</evidence>
<keyword evidence="1" id="KW-1133">Transmembrane helix</keyword>